<dbReference type="SUPFAM" id="SSF52129">
    <property type="entry name" value="Caspase-like"/>
    <property type="match status" value="1"/>
</dbReference>
<organism evidence="6 7">
    <name type="scientific">Laetiporus sulphureus 93-53</name>
    <dbReference type="NCBI Taxonomy" id="1314785"/>
    <lineage>
        <taxon>Eukaryota</taxon>
        <taxon>Fungi</taxon>
        <taxon>Dikarya</taxon>
        <taxon>Basidiomycota</taxon>
        <taxon>Agaricomycotina</taxon>
        <taxon>Agaricomycetes</taxon>
        <taxon>Polyporales</taxon>
        <taxon>Laetiporus</taxon>
    </lineage>
</organism>
<evidence type="ECO:0000256" key="1">
    <source>
        <dbReference type="ARBA" id="ARBA00009005"/>
    </source>
</evidence>
<protein>
    <submittedName>
        <fullName evidence="6">Peptidase C14</fullName>
    </submittedName>
</protein>
<dbReference type="InterPro" id="IPR011600">
    <property type="entry name" value="Pept_C14_caspase"/>
</dbReference>
<keyword evidence="7" id="KW-1185">Reference proteome</keyword>
<dbReference type="GO" id="GO:0006915">
    <property type="term" value="P:apoptotic process"/>
    <property type="evidence" value="ECO:0007669"/>
    <property type="project" value="UniProtKB-KW"/>
</dbReference>
<dbReference type="PANTHER" id="PTHR48104">
    <property type="entry name" value="METACASPASE-4"/>
    <property type="match status" value="1"/>
</dbReference>
<keyword evidence="3" id="KW-0378">Hydrolase</keyword>
<dbReference type="InParanoid" id="A0A165DBA3"/>
<dbReference type="InterPro" id="IPR029030">
    <property type="entry name" value="Caspase-like_dom_sf"/>
</dbReference>
<dbReference type="OrthoDB" id="3223806at2759"/>
<evidence type="ECO:0000313" key="6">
    <source>
        <dbReference type="EMBL" id="KZT04476.1"/>
    </source>
</evidence>
<dbReference type="GeneID" id="63829877"/>
<evidence type="ECO:0000256" key="3">
    <source>
        <dbReference type="ARBA" id="ARBA00022807"/>
    </source>
</evidence>
<name>A0A165DBA3_9APHY</name>
<accession>A0A165DBA3</accession>
<dbReference type="GO" id="GO:0004197">
    <property type="term" value="F:cysteine-type endopeptidase activity"/>
    <property type="evidence" value="ECO:0007669"/>
    <property type="project" value="InterPro"/>
</dbReference>
<sequence length="335" mass="37578">MTLTGRRPPVRRALSIAVGYEHLAKVSGDPLLELPGTHQDPYILRKLLVDLFHYRAEDVNIMIDDGKHMRPTKHNILRAMRQLVADAQPGDHFFFHFSGHGSQIPNLNGTEKDGFDEGMLDSAFAVIWPCDVRYRGDGKCTNYIMDDWIHQILVDQVPHGAHVMMVFDCCHSGTAADLPYTSDDFRPPSPLILAPISTTASPHNSKSIRVRGTHHGNDSPAGGPRKTVQRRYPVDPMVDVTSWSACEDNQRTYGDNKGGLFVRMFNRVLRHHPHATHGDVLRAVTRGIEKMIVKAREVSPPDSPLFTPHPELSSEEKLDTVWYRPVVDDADDSDS</sequence>
<dbReference type="RefSeq" id="XP_040762216.1">
    <property type="nucleotide sequence ID" value="XM_040912849.1"/>
</dbReference>
<dbReference type="Gene3D" id="3.40.50.12660">
    <property type="match status" value="1"/>
</dbReference>
<dbReference type="Pfam" id="PF00656">
    <property type="entry name" value="Peptidase_C14"/>
    <property type="match status" value="1"/>
</dbReference>
<keyword evidence="2" id="KW-0053">Apoptosis</keyword>
<evidence type="ECO:0000313" key="7">
    <source>
        <dbReference type="Proteomes" id="UP000076871"/>
    </source>
</evidence>
<dbReference type="GO" id="GO:0006508">
    <property type="term" value="P:proteolysis"/>
    <property type="evidence" value="ECO:0007669"/>
    <property type="project" value="InterPro"/>
</dbReference>
<dbReference type="PANTHER" id="PTHR48104:SF30">
    <property type="entry name" value="METACASPASE-1"/>
    <property type="match status" value="1"/>
</dbReference>
<evidence type="ECO:0000259" key="5">
    <source>
        <dbReference type="Pfam" id="PF00656"/>
    </source>
</evidence>
<evidence type="ECO:0000256" key="2">
    <source>
        <dbReference type="ARBA" id="ARBA00022703"/>
    </source>
</evidence>
<proteinExistence type="inferred from homology"/>
<dbReference type="EMBL" id="KV427636">
    <property type="protein sequence ID" value="KZT04476.1"/>
    <property type="molecule type" value="Genomic_DNA"/>
</dbReference>
<dbReference type="InterPro" id="IPR050452">
    <property type="entry name" value="Metacaspase"/>
</dbReference>
<feature type="region of interest" description="Disordered" evidence="4">
    <location>
        <begin position="194"/>
        <end position="229"/>
    </location>
</feature>
<feature type="compositionally biased region" description="Polar residues" evidence="4">
    <location>
        <begin position="196"/>
        <end position="205"/>
    </location>
</feature>
<feature type="domain" description="Peptidase C14 caspase" evidence="5">
    <location>
        <begin position="33"/>
        <end position="289"/>
    </location>
</feature>
<dbReference type="AlphaFoldDB" id="A0A165DBA3"/>
<comment type="similarity">
    <text evidence="1">Belongs to the peptidase C14B family.</text>
</comment>
<dbReference type="Proteomes" id="UP000076871">
    <property type="component" value="Unassembled WGS sequence"/>
</dbReference>
<reference evidence="6 7" key="1">
    <citation type="journal article" date="2016" name="Mol. Biol. Evol.">
        <title>Comparative Genomics of Early-Diverging Mushroom-Forming Fungi Provides Insights into the Origins of Lignocellulose Decay Capabilities.</title>
        <authorList>
            <person name="Nagy L.G."/>
            <person name="Riley R."/>
            <person name="Tritt A."/>
            <person name="Adam C."/>
            <person name="Daum C."/>
            <person name="Floudas D."/>
            <person name="Sun H."/>
            <person name="Yadav J.S."/>
            <person name="Pangilinan J."/>
            <person name="Larsson K.H."/>
            <person name="Matsuura K."/>
            <person name="Barry K."/>
            <person name="Labutti K."/>
            <person name="Kuo R."/>
            <person name="Ohm R.A."/>
            <person name="Bhattacharya S.S."/>
            <person name="Shirouzu T."/>
            <person name="Yoshinaga Y."/>
            <person name="Martin F.M."/>
            <person name="Grigoriev I.V."/>
            <person name="Hibbett D.S."/>
        </authorList>
    </citation>
    <scope>NUCLEOTIDE SEQUENCE [LARGE SCALE GENOMIC DNA]</scope>
    <source>
        <strain evidence="6 7">93-53</strain>
    </source>
</reference>
<gene>
    <name evidence="6" type="ORF">LAESUDRAFT_761043</name>
</gene>
<dbReference type="GO" id="GO:0005737">
    <property type="term" value="C:cytoplasm"/>
    <property type="evidence" value="ECO:0007669"/>
    <property type="project" value="TreeGrafter"/>
</dbReference>
<keyword evidence="3" id="KW-0788">Thiol protease</keyword>
<evidence type="ECO:0000256" key="4">
    <source>
        <dbReference type="SAM" id="MobiDB-lite"/>
    </source>
</evidence>
<dbReference type="STRING" id="1314785.A0A165DBA3"/>
<keyword evidence="3" id="KW-0645">Protease</keyword>